<comment type="similarity">
    <text evidence="2">Belongs to the LarC family.</text>
</comment>
<proteinExistence type="inferred from homology"/>
<dbReference type="EMBL" id="CP036279">
    <property type="protein sequence ID" value="QDU63841.1"/>
    <property type="molecule type" value="Genomic_DNA"/>
</dbReference>
<dbReference type="KEGG" id="knv:Pan216_47220"/>
<evidence type="ECO:0000313" key="4">
    <source>
        <dbReference type="Proteomes" id="UP000317093"/>
    </source>
</evidence>
<accession>A0A518BA37</accession>
<organism evidence="3 4">
    <name type="scientific">Kolteria novifilia</name>
    <dbReference type="NCBI Taxonomy" id="2527975"/>
    <lineage>
        <taxon>Bacteria</taxon>
        <taxon>Pseudomonadati</taxon>
        <taxon>Planctomycetota</taxon>
        <taxon>Planctomycetia</taxon>
        <taxon>Kolteriales</taxon>
        <taxon>Kolteriaceae</taxon>
        <taxon>Kolteria</taxon>
    </lineage>
</organism>
<dbReference type="Gene3D" id="3.30.70.1380">
    <property type="entry name" value="Transcriptional regulatory protein pf0864 domain like"/>
    <property type="match status" value="1"/>
</dbReference>
<keyword evidence="1 2" id="KW-0533">Nickel</keyword>
<dbReference type="InterPro" id="IPR002822">
    <property type="entry name" value="Ni_insertion"/>
</dbReference>
<dbReference type="Pfam" id="PF01969">
    <property type="entry name" value="Ni_insertion"/>
    <property type="match status" value="1"/>
</dbReference>
<protein>
    <recommendedName>
        <fullName evidence="2">Putative nickel insertion protein</fullName>
    </recommendedName>
</protein>
<dbReference type="GO" id="GO:0016151">
    <property type="term" value="F:nickel cation binding"/>
    <property type="evidence" value="ECO:0007669"/>
    <property type="project" value="UniProtKB-UniRule"/>
</dbReference>
<dbReference type="AlphaFoldDB" id="A0A518BA37"/>
<name>A0A518BA37_9BACT</name>
<sequence length="400" mass="43351">MTRVLHLDCFSGVSGDMMLGALIDLGVPEGELSKELSTLGLDGTLHVSRIRKSGFAAVSVEVISPPEQPHRHLSTIERMITASTIAEPAKERALRIFRKLGEAEAASHGIAIEKVHFHEVGAVDSIFDIVGTAIGMNWLGVDRVTCTPIPTGRGTVRCAHGVLPVPAPATARLLVGVPLADVAIESELTTPTGAAIVAATVDEFVNTPPMTIERVGMGAGSRDLEEQPNLLRLFLGEIASHLQEFPSGRVWQVETNLDDVTPEVVAYAKRCLLDLGALDVWTAPIQMKKDRPAVMLGLLCHEGDRDRLEASLFRETKTFGMRRWPVERTVLDRVSHSVTTRWGVVRGKIGTRGDIESLSVEYDDCARLAREHGVSLGDVQSEALERLRDVVASAGKTRTT</sequence>
<dbReference type="HAMAP" id="MF_01074">
    <property type="entry name" value="LarC"/>
    <property type="match status" value="1"/>
</dbReference>
<dbReference type="Proteomes" id="UP000317093">
    <property type="component" value="Chromosome"/>
</dbReference>
<dbReference type="Gene3D" id="3.10.20.300">
    <property type="entry name" value="mk0293 like domain"/>
    <property type="match status" value="1"/>
</dbReference>
<reference evidence="3 4" key="1">
    <citation type="submission" date="2019-02" db="EMBL/GenBank/DDBJ databases">
        <title>Deep-cultivation of Planctomycetes and their phenomic and genomic characterization uncovers novel biology.</title>
        <authorList>
            <person name="Wiegand S."/>
            <person name="Jogler M."/>
            <person name="Boedeker C."/>
            <person name="Pinto D."/>
            <person name="Vollmers J."/>
            <person name="Rivas-Marin E."/>
            <person name="Kohn T."/>
            <person name="Peeters S.H."/>
            <person name="Heuer A."/>
            <person name="Rast P."/>
            <person name="Oberbeckmann S."/>
            <person name="Bunk B."/>
            <person name="Jeske O."/>
            <person name="Meyerdierks A."/>
            <person name="Storesund J.E."/>
            <person name="Kallscheuer N."/>
            <person name="Luecker S."/>
            <person name="Lage O.M."/>
            <person name="Pohl T."/>
            <person name="Merkel B.J."/>
            <person name="Hornburger P."/>
            <person name="Mueller R.-W."/>
            <person name="Bruemmer F."/>
            <person name="Labrenz M."/>
            <person name="Spormann A.M."/>
            <person name="Op den Camp H."/>
            <person name="Overmann J."/>
            <person name="Amann R."/>
            <person name="Jetten M.S.M."/>
            <person name="Mascher T."/>
            <person name="Medema M.H."/>
            <person name="Devos D.P."/>
            <person name="Kaster A.-K."/>
            <person name="Ovreas L."/>
            <person name="Rohde M."/>
            <person name="Galperin M.Y."/>
            <person name="Jogler C."/>
        </authorList>
    </citation>
    <scope>NUCLEOTIDE SEQUENCE [LARGE SCALE GENOMIC DNA]</scope>
    <source>
        <strain evidence="3 4">Pan216</strain>
    </source>
</reference>
<dbReference type="RefSeq" id="WP_419192860.1">
    <property type="nucleotide sequence ID" value="NZ_CP036279.1"/>
</dbReference>
<evidence type="ECO:0000256" key="2">
    <source>
        <dbReference type="HAMAP-Rule" id="MF_01074"/>
    </source>
</evidence>
<keyword evidence="2" id="KW-0456">Lyase</keyword>
<evidence type="ECO:0000313" key="3">
    <source>
        <dbReference type="EMBL" id="QDU63841.1"/>
    </source>
</evidence>
<keyword evidence="4" id="KW-1185">Reference proteome</keyword>
<dbReference type="NCBIfam" id="TIGR00299">
    <property type="entry name" value="nickel pincer cofactor biosynthesis protein LarC"/>
    <property type="match status" value="1"/>
</dbReference>
<gene>
    <name evidence="3" type="ORF">Pan216_47220</name>
</gene>
<dbReference type="PANTHER" id="PTHR36566">
    <property type="entry name" value="NICKEL INSERTION PROTEIN-RELATED"/>
    <property type="match status" value="1"/>
</dbReference>
<evidence type="ECO:0000256" key="1">
    <source>
        <dbReference type="ARBA" id="ARBA00022596"/>
    </source>
</evidence>
<dbReference type="PANTHER" id="PTHR36566:SF1">
    <property type="entry name" value="PYRIDINIUM-3,5-BISTHIOCARBOXYLIC ACID MONONUCLEOTIDE NICKEL INSERTION PROTEIN"/>
    <property type="match status" value="1"/>
</dbReference>
<dbReference type="GO" id="GO:0016829">
    <property type="term" value="F:lyase activity"/>
    <property type="evidence" value="ECO:0007669"/>
    <property type="project" value="UniProtKB-UniRule"/>
</dbReference>